<feature type="compositionally biased region" description="Basic and acidic residues" evidence="1">
    <location>
        <begin position="666"/>
        <end position="682"/>
    </location>
</feature>
<feature type="region of interest" description="Disordered" evidence="1">
    <location>
        <begin position="17"/>
        <end position="36"/>
    </location>
</feature>
<feature type="compositionally biased region" description="Polar residues" evidence="1">
    <location>
        <begin position="408"/>
        <end position="420"/>
    </location>
</feature>
<feature type="compositionally biased region" description="Basic and acidic residues" evidence="1">
    <location>
        <begin position="921"/>
        <end position="945"/>
    </location>
</feature>
<gene>
    <name evidence="2" type="ORF">BDV26DRAFT_224</name>
</gene>
<feature type="compositionally biased region" description="Low complexity" evidence="1">
    <location>
        <begin position="750"/>
        <end position="762"/>
    </location>
</feature>
<feature type="compositionally biased region" description="Polar residues" evidence="1">
    <location>
        <begin position="863"/>
        <end position="881"/>
    </location>
</feature>
<evidence type="ECO:0008006" key="4">
    <source>
        <dbReference type="Google" id="ProtNLM"/>
    </source>
</evidence>
<sequence>MVFLRLIVKVYPREQLSRPLPTPTNKKQPNVNHEPETKPASFLLALPNPDTTSLGQLAGLIHAKWAKLRPNAEPLDIKKLLDDSHDSVDLDVDMSVADVWVNKARARLNEDDQIGTVRVVQKPAPYAPVRFPSVDQDWGVTREEKFKGKFEPIKEVRESETESGSEEEEDDEEEESEESEESEEDEKEINGGMGKFIDAQAMSVEDDDDEDDDGEEEETDDSGEEEDSGEESESGSEEAENDGQANGHATAEKGSADEDETEEELAPDNDVRMEDSLPETRVLKRKLSPEELQPKKQPRLEQSSQATAADAENINDTPVSSPLGTRKRDTGRVPSFSELGRRLSFTERPAQSHGLGLGITKSPPRKKPFLIADLLQDSTKSESVQNDTRLSPTSVPPISTPTIRRSPIDQNPSTPLTLQNPGDKVRLLQSALRKGSSSERSPERRSVSFADGEEHAIRTSVPATKSISSATDKKQNEPTRSASSQPTEQTGDKDGVFSAEVNVETNEYERELQAKDHDQKSEYTRKLKLAAKKWQVMKNNENKPRKREKERYRSAVSELKKLHQEIVELKEFNAPPSQLPKPQAPNGTPGTRKLSRESSVSQNRKPEQHWDVEIATPRPNSKELLRKDLPSSQTSRKSQLNEEAQGRQQIQELWDIEISTPQPDSNSDRRPEPRKQTSKERPTSPPSETDSEESGSEDERTPKQPEPKIAFSQEKPPSPPADSEAAEESSSEEEEENTTPRQPKSTANLSPPVVEEVSMMEPVPEPEPSGSEEEETDEKEDEEDEEDEEDDESTDKESQDEDDDEHEEQADEKAPKTTTLAQPNPPPTRSPSKPDPADEETDSGSDSDEEDSENESEKENQPLPVSTPMTKPNLRRTSLNLPSSQPIPPSSQQQPTSSQSTPTGSRPARNTLKTLLFQQRAEQEQARRKKEEEAQKRKPQAHKDIFSGPSDSESDEDESDSDSDSDSDSGADAGDILSSGRIGRLRTALPRK</sequence>
<feature type="compositionally biased region" description="Polar residues" evidence="1">
    <location>
        <begin position="739"/>
        <end position="749"/>
    </location>
</feature>
<keyword evidence="3" id="KW-1185">Reference proteome</keyword>
<feature type="compositionally biased region" description="Basic and acidic residues" evidence="1">
    <location>
        <begin position="507"/>
        <end position="525"/>
    </location>
</feature>
<protein>
    <recommendedName>
        <fullName evidence="4">Nucleolar protein Dnt1-like N-terminal domain-containing protein</fullName>
    </recommendedName>
</protein>
<feature type="region of interest" description="Disordered" evidence="1">
    <location>
        <begin position="151"/>
        <end position="554"/>
    </location>
</feature>
<feature type="compositionally biased region" description="Basic and acidic residues" evidence="1">
    <location>
        <begin position="151"/>
        <end position="160"/>
    </location>
</feature>
<feature type="compositionally biased region" description="Polar residues" evidence="1">
    <location>
        <begin position="630"/>
        <end position="651"/>
    </location>
</feature>
<name>A0A5N7BQ57_9EURO</name>
<proteinExistence type="predicted"/>
<feature type="compositionally biased region" description="Acidic residues" evidence="1">
    <location>
        <begin position="770"/>
        <end position="810"/>
    </location>
</feature>
<organism evidence="2 3">
    <name type="scientific">Aspergillus bertholletiae</name>
    <dbReference type="NCBI Taxonomy" id="1226010"/>
    <lineage>
        <taxon>Eukaryota</taxon>
        <taxon>Fungi</taxon>
        <taxon>Dikarya</taxon>
        <taxon>Ascomycota</taxon>
        <taxon>Pezizomycotina</taxon>
        <taxon>Eurotiomycetes</taxon>
        <taxon>Eurotiomycetidae</taxon>
        <taxon>Eurotiales</taxon>
        <taxon>Aspergillaceae</taxon>
        <taxon>Aspergillus</taxon>
        <taxon>Aspergillus subgen. Circumdati</taxon>
    </lineage>
</organism>
<feature type="compositionally biased region" description="Acidic residues" evidence="1">
    <location>
        <begin position="952"/>
        <end position="969"/>
    </location>
</feature>
<evidence type="ECO:0000313" key="2">
    <source>
        <dbReference type="EMBL" id="KAE8383738.1"/>
    </source>
</evidence>
<evidence type="ECO:0000313" key="3">
    <source>
        <dbReference type="Proteomes" id="UP000326198"/>
    </source>
</evidence>
<feature type="compositionally biased region" description="Polar residues" evidence="1">
    <location>
        <begin position="376"/>
        <end position="390"/>
    </location>
</feature>
<dbReference type="EMBL" id="ML736153">
    <property type="protein sequence ID" value="KAE8383738.1"/>
    <property type="molecule type" value="Genomic_DNA"/>
</dbReference>
<dbReference type="AlphaFoldDB" id="A0A5N7BQ57"/>
<feature type="compositionally biased region" description="Acidic residues" evidence="1">
    <location>
        <begin position="161"/>
        <end position="187"/>
    </location>
</feature>
<feature type="compositionally biased region" description="Basic and acidic residues" evidence="1">
    <location>
        <begin position="620"/>
        <end position="629"/>
    </location>
</feature>
<feature type="compositionally biased region" description="Acidic residues" evidence="1">
    <location>
        <begin position="837"/>
        <end position="854"/>
    </location>
</feature>
<feature type="compositionally biased region" description="Basic and acidic residues" evidence="1">
    <location>
        <begin position="697"/>
        <end position="706"/>
    </location>
</feature>
<feature type="compositionally biased region" description="Basic and acidic residues" evidence="1">
    <location>
        <begin position="436"/>
        <end position="457"/>
    </location>
</feature>
<feature type="compositionally biased region" description="Polar residues" evidence="1">
    <location>
        <begin position="478"/>
        <end position="489"/>
    </location>
</feature>
<feature type="compositionally biased region" description="Low complexity" evidence="1">
    <location>
        <begin position="890"/>
        <end position="903"/>
    </location>
</feature>
<feature type="compositionally biased region" description="Basic and acidic residues" evidence="1">
    <location>
        <begin position="540"/>
        <end position="554"/>
    </location>
</feature>
<feature type="compositionally biased region" description="Acidic residues" evidence="1">
    <location>
        <begin position="204"/>
        <end position="241"/>
    </location>
</feature>
<feature type="compositionally biased region" description="Polar residues" evidence="1">
    <location>
        <begin position="314"/>
        <end position="323"/>
    </location>
</feature>
<feature type="compositionally biased region" description="Acidic residues" evidence="1">
    <location>
        <begin position="257"/>
        <end position="267"/>
    </location>
</feature>
<feature type="compositionally biased region" description="Polar residues" evidence="1">
    <location>
        <begin position="461"/>
        <end position="470"/>
    </location>
</feature>
<dbReference type="Proteomes" id="UP000326198">
    <property type="component" value="Unassembled WGS sequence"/>
</dbReference>
<feature type="compositionally biased region" description="Acidic residues" evidence="1">
    <location>
        <begin position="724"/>
        <end position="737"/>
    </location>
</feature>
<reference evidence="2 3" key="1">
    <citation type="submission" date="2019-04" db="EMBL/GenBank/DDBJ databases">
        <title>Friends and foes A comparative genomics studyof 23 Aspergillus species from section Flavi.</title>
        <authorList>
            <consortium name="DOE Joint Genome Institute"/>
            <person name="Kjaerbolling I."/>
            <person name="Vesth T."/>
            <person name="Frisvad J.C."/>
            <person name="Nybo J.L."/>
            <person name="Theobald S."/>
            <person name="Kildgaard S."/>
            <person name="Isbrandt T."/>
            <person name="Kuo A."/>
            <person name="Sato A."/>
            <person name="Lyhne E.K."/>
            <person name="Kogle M.E."/>
            <person name="Wiebenga A."/>
            <person name="Kun R.S."/>
            <person name="Lubbers R.J."/>
            <person name="Makela M.R."/>
            <person name="Barry K."/>
            <person name="Chovatia M."/>
            <person name="Clum A."/>
            <person name="Daum C."/>
            <person name="Haridas S."/>
            <person name="He G."/>
            <person name="LaButti K."/>
            <person name="Lipzen A."/>
            <person name="Mondo S."/>
            <person name="Riley R."/>
            <person name="Salamov A."/>
            <person name="Simmons B.A."/>
            <person name="Magnuson J.K."/>
            <person name="Henrissat B."/>
            <person name="Mortensen U.H."/>
            <person name="Larsen T.O."/>
            <person name="Devries R.P."/>
            <person name="Grigoriev I.V."/>
            <person name="Machida M."/>
            <person name="Baker S.E."/>
            <person name="Andersen M.R."/>
        </authorList>
    </citation>
    <scope>NUCLEOTIDE SEQUENCE [LARGE SCALE GENOMIC DNA]</scope>
    <source>
        <strain evidence="2 3">IBT 29228</strain>
    </source>
</reference>
<dbReference type="OrthoDB" id="4227586at2759"/>
<evidence type="ECO:0000256" key="1">
    <source>
        <dbReference type="SAM" id="MobiDB-lite"/>
    </source>
</evidence>
<accession>A0A5N7BQ57</accession>
<feature type="region of interest" description="Disordered" evidence="1">
    <location>
        <begin position="569"/>
        <end position="992"/>
    </location>
</feature>